<evidence type="ECO:0000313" key="8">
    <source>
        <dbReference type="Proteomes" id="UP000591272"/>
    </source>
</evidence>
<feature type="chain" id="PRO_5039634206" evidence="5">
    <location>
        <begin position="19"/>
        <end position="385"/>
    </location>
</feature>
<name>A0A7Y9GDP8_9ACTN</name>
<feature type="signal peptide" evidence="5">
    <location>
        <begin position="1"/>
        <end position="18"/>
    </location>
</feature>
<evidence type="ECO:0000256" key="5">
    <source>
        <dbReference type="SAM" id="SignalP"/>
    </source>
</evidence>
<organism evidence="7 8">
    <name type="scientific">Actinomadura citrea</name>
    <dbReference type="NCBI Taxonomy" id="46158"/>
    <lineage>
        <taxon>Bacteria</taxon>
        <taxon>Bacillati</taxon>
        <taxon>Actinomycetota</taxon>
        <taxon>Actinomycetes</taxon>
        <taxon>Streptosporangiales</taxon>
        <taxon>Thermomonosporaceae</taxon>
        <taxon>Actinomadura</taxon>
    </lineage>
</organism>
<evidence type="ECO:0000259" key="6">
    <source>
        <dbReference type="Pfam" id="PF13458"/>
    </source>
</evidence>
<comment type="caution">
    <text evidence="7">The sequence shown here is derived from an EMBL/GenBank/DDBJ whole genome shotgun (WGS) entry which is preliminary data.</text>
</comment>
<dbReference type="SUPFAM" id="SSF53822">
    <property type="entry name" value="Periplasmic binding protein-like I"/>
    <property type="match status" value="1"/>
</dbReference>
<keyword evidence="4" id="KW-0029">Amino-acid transport</keyword>
<evidence type="ECO:0000256" key="3">
    <source>
        <dbReference type="ARBA" id="ARBA00022729"/>
    </source>
</evidence>
<dbReference type="CDD" id="cd06349">
    <property type="entry name" value="PBP1_ABC_HAAT-like"/>
    <property type="match status" value="1"/>
</dbReference>
<proteinExistence type="inferred from homology"/>
<dbReference type="PROSITE" id="PS51257">
    <property type="entry name" value="PROKAR_LIPOPROTEIN"/>
    <property type="match status" value="1"/>
</dbReference>
<sequence length="385" mass="40054">MFNIPRLRVTALAAGVLAAGLTAACGAPGESKDSGSGGSGPIKIAVVDAQSGQLSSLGKWEHKGVKLAVDEWNAKGGVNGRKIQLAVFDDQGDPTVGTNLARKIDSQGYIAMLGTAESAVTIAMAPSLRQAEIPNIASGQSPGMVALKSPFLFLNGPTSTTYDETLAKYVVDQKKMKKIAMISNNGSYGKGEHDAFLKALGDRGLKPVADEVVTTDQKDFSAQLTKIRQRSPEVIFLGAEEVESGLIVKQARDLGITVPFAGAAPQGTPVYRDTAGVKNAEGTIVSSPYLSNDVSEASKRFAAAYKAAYGEDAELHGAKAYDGAQILLTALKNSGVATGRKLADAIRAVRYQGLLGDFAYDETGVGIKATTIGIMKNGTVVEAGT</sequence>
<dbReference type="RefSeq" id="WP_179835481.1">
    <property type="nucleotide sequence ID" value="NZ_BMRD01000010.1"/>
</dbReference>
<evidence type="ECO:0000313" key="7">
    <source>
        <dbReference type="EMBL" id="NYE14637.1"/>
    </source>
</evidence>
<reference evidence="7 8" key="1">
    <citation type="submission" date="2020-07" db="EMBL/GenBank/DDBJ databases">
        <title>Sequencing the genomes of 1000 actinobacteria strains.</title>
        <authorList>
            <person name="Klenk H.-P."/>
        </authorList>
    </citation>
    <scope>NUCLEOTIDE SEQUENCE [LARGE SCALE GENOMIC DNA]</scope>
    <source>
        <strain evidence="7 8">DSM 43461</strain>
    </source>
</reference>
<evidence type="ECO:0000256" key="4">
    <source>
        <dbReference type="ARBA" id="ARBA00022970"/>
    </source>
</evidence>
<dbReference type="GO" id="GO:0006865">
    <property type="term" value="P:amino acid transport"/>
    <property type="evidence" value="ECO:0007669"/>
    <property type="project" value="UniProtKB-KW"/>
</dbReference>
<dbReference type="Proteomes" id="UP000591272">
    <property type="component" value="Unassembled WGS sequence"/>
</dbReference>
<keyword evidence="8" id="KW-1185">Reference proteome</keyword>
<keyword evidence="3 5" id="KW-0732">Signal</keyword>
<gene>
    <name evidence="7" type="ORF">BJ999_004933</name>
</gene>
<comment type="similarity">
    <text evidence="1">Belongs to the leucine-binding protein family.</text>
</comment>
<dbReference type="EMBL" id="JACCBT010000001">
    <property type="protein sequence ID" value="NYE14637.1"/>
    <property type="molecule type" value="Genomic_DNA"/>
</dbReference>
<dbReference type="InterPro" id="IPR028082">
    <property type="entry name" value="Peripla_BP_I"/>
</dbReference>
<dbReference type="InterPro" id="IPR000709">
    <property type="entry name" value="Leu_Ile_Val-bd"/>
</dbReference>
<dbReference type="Gene3D" id="3.40.50.2300">
    <property type="match status" value="2"/>
</dbReference>
<dbReference type="PRINTS" id="PR00337">
    <property type="entry name" value="LEUILEVALBP"/>
</dbReference>
<dbReference type="Pfam" id="PF13458">
    <property type="entry name" value="Peripla_BP_6"/>
    <property type="match status" value="1"/>
</dbReference>
<evidence type="ECO:0000256" key="2">
    <source>
        <dbReference type="ARBA" id="ARBA00022448"/>
    </source>
</evidence>
<keyword evidence="2" id="KW-0813">Transport</keyword>
<dbReference type="PANTHER" id="PTHR47151:SF2">
    <property type="entry name" value="AMINO ACID BINDING PROTEIN"/>
    <property type="match status" value="1"/>
</dbReference>
<evidence type="ECO:0000256" key="1">
    <source>
        <dbReference type="ARBA" id="ARBA00010062"/>
    </source>
</evidence>
<dbReference type="AlphaFoldDB" id="A0A7Y9GDP8"/>
<dbReference type="InterPro" id="IPR028081">
    <property type="entry name" value="Leu-bd"/>
</dbReference>
<feature type="domain" description="Leucine-binding protein" evidence="6">
    <location>
        <begin position="41"/>
        <end position="372"/>
    </location>
</feature>
<protein>
    <submittedName>
        <fullName evidence="7">Branched-chain amino acid transport system substrate-binding protein</fullName>
    </submittedName>
</protein>
<dbReference type="PANTHER" id="PTHR47151">
    <property type="entry name" value="LEU/ILE/VAL-BINDING ABC TRANSPORTER SUBUNIT"/>
    <property type="match status" value="1"/>
</dbReference>
<accession>A0A7Y9GDP8</accession>